<dbReference type="InterPro" id="IPR029045">
    <property type="entry name" value="ClpP/crotonase-like_dom_sf"/>
</dbReference>
<evidence type="ECO:0000313" key="2">
    <source>
        <dbReference type="EMBL" id="QCI64492.1"/>
    </source>
</evidence>
<dbReference type="KEGG" id="pstg:E8M01_09750"/>
<sequence>MTEATIYAVTDGIATLTLNRPDRLNAFNDQLVVESLAAVAAARADAAVKALILTGAGRGFCAGADLQGLAPSADGVNAAMRDLYNPLIMAIDGFPKPTVAAINGVAAGAGVGLALACDIAVAVRSASFVLTFGPQLGLVPDLGVTWFLPRAIGRARARALALLGDKLPAETAAAWGLVWTCVDDDACMASARSIATRLGEGSAEAFANIRRLLDAAETRGLGDQLDDERETQVQLIGKPAFAKGVANFLAKRTT</sequence>
<dbReference type="Pfam" id="PF00378">
    <property type="entry name" value="ECH_1"/>
    <property type="match status" value="1"/>
</dbReference>
<dbReference type="PANTHER" id="PTHR43459:SF1">
    <property type="entry name" value="EG:BACN32G11.4 PROTEIN"/>
    <property type="match status" value="1"/>
</dbReference>
<protein>
    <submittedName>
        <fullName evidence="2">Enoyl-CoA hydratase</fullName>
    </submittedName>
</protein>
<accession>A0A4D7B8T0</accession>
<dbReference type="Gene3D" id="3.90.226.10">
    <property type="entry name" value="2-enoyl-CoA Hydratase, Chain A, domain 1"/>
    <property type="match status" value="1"/>
</dbReference>
<dbReference type="GO" id="GO:0003824">
    <property type="term" value="F:catalytic activity"/>
    <property type="evidence" value="ECO:0007669"/>
    <property type="project" value="InterPro"/>
</dbReference>
<dbReference type="Proteomes" id="UP000298781">
    <property type="component" value="Chromosome"/>
</dbReference>
<proteinExistence type="inferred from homology"/>
<dbReference type="EMBL" id="CP039690">
    <property type="protein sequence ID" value="QCI64492.1"/>
    <property type="molecule type" value="Genomic_DNA"/>
</dbReference>
<name>A0A4D7B8T0_9HYPH</name>
<dbReference type="OrthoDB" id="9781757at2"/>
<dbReference type="InterPro" id="IPR018376">
    <property type="entry name" value="Enoyl-CoA_hyd/isom_CS"/>
</dbReference>
<dbReference type="PANTHER" id="PTHR43459">
    <property type="entry name" value="ENOYL-COA HYDRATASE"/>
    <property type="match status" value="1"/>
</dbReference>
<organism evidence="2 3">
    <name type="scientific">Phreatobacter stygius</name>
    <dbReference type="NCBI Taxonomy" id="1940610"/>
    <lineage>
        <taxon>Bacteria</taxon>
        <taxon>Pseudomonadati</taxon>
        <taxon>Pseudomonadota</taxon>
        <taxon>Alphaproteobacteria</taxon>
        <taxon>Hyphomicrobiales</taxon>
        <taxon>Phreatobacteraceae</taxon>
        <taxon>Phreatobacter</taxon>
    </lineage>
</organism>
<dbReference type="PROSITE" id="PS00166">
    <property type="entry name" value="ENOYL_COA_HYDRATASE"/>
    <property type="match status" value="1"/>
</dbReference>
<dbReference type="RefSeq" id="WP_136959945.1">
    <property type="nucleotide sequence ID" value="NZ_CP039690.1"/>
</dbReference>
<dbReference type="SUPFAM" id="SSF52096">
    <property type="entry name" value="ClpP/crotonase"/>
    <property type="match status" value="1"/>
</dbReference>
<gene>
    <name evidence="2" type="ORF">E8M01_09750</name>
</gene>
<evidence type="ECO:0000256" key="1">
    <source>
        <dbReference type="RuleBase" id="RU003707"/>
    </source>
</evidence>
<dbReference type="AlphaFoldDB" id="A0A4D7B8T0"/>
<reference evidence="2 3" key="1">
    <citation type="submission" date="2019-04" db="EMBL/GenBank/DDBJ databases">
        <title>Phreatobacter aquaticus sp. nov.</title>
        <authorList>
            <person name="Choi A."/>
        </authorList>
    </citation>
    <scope>NUCLEOTIDE SEQUENCE [LARGE SCALE GENOMIC DNA]</scope>
    <source>
        <strain evidence="2 3">KCTC 52518</strain>
    </source>
</reference>
<keyword evidence="3" id="KW-1185">Reference proteome</keyword>
<dbReference type="InterPro" id="IPR001753">
    <property type="entry name" value="Enoyl-CoA_hydra/iso"/>
</dbReference>
<comment type="similarity">
    <text evidence="1">Belongs to the enoyl-CoA hydratase/isomerase family.</text>
</comment>
<dbReference type="CDD" id="cd06558">
    <property type="entry name" value="crotonase-like"/>
    <property type="match status" value="1"/>
</dbReference>
<evidence type="ECO:0000313" key="3">
    <source>
        <dbReference type="Proteomes" id="UP000298781"/>
    </source>
</evidence>